<dbReference type="AlphaFoldDB" id="A0A8J2KFG4"/>
<evidence type="ECO:0000313" key="3">
    <source>
        <dbReference type="Proteomes" id="UP000708208"/>
    </source>
</evidence>
<proteinExistence type="predicted"/>
<dbReference type="EMBL" id="CAJVCH010121767">
    <property type="protein sequence ID" value="CAG7725425.1"/>
    <property type="molecule type" value="Genomic_DNA"/>
</dbReference>
<dbReference type="Proteomes" id="UP000708208">
    <property type="component" value="Unassembled WGS sequence"/>
</dbReference>
<feature type="transmembrane region" description="Helical" evidence="1">
    <location>
        <begin position="71"/>
        <end position="92"/>
    </location>
</feature>
<keyword evidence="1" id="KW-0812">Transmembrane</keyword>
<accession>A0A8J2KFG4</accession>
<name>A0A8J2KFG4_9HEXA</name>
<evidence type="ECO:0000313" key="2">
    <source>
        <dbReference type="EMBL" id="CAG7725425.1"/>
    </source>
</evidence>
<gene>
    <name evidence="2" type="ORF">AFUS01_LOCUS14382</name>
</gene>
<keyword evidence="1" id="KW-1133">Transmembrane helix</keyword>
<comment type="caution">
    <text evidence="2">The sequence shown here is derived from an EMBL/GenBank/DDBJ whole genome shotgun (WGS) entry which is preliminary data.</text>
</comment>
<protein>
    <submittedName>
        <fullName evidence="2">Uncharacterized protein</fullName>
    </submittedName>
</protein>
<keyword evidence="1" id="KW-0472">Membrane</keyword>
<evidence type="ECO:0000256" key="1">
    <source>
        <dbReference type="SAM" id="Phobius"/>
    </source>
</evidence>
<keyword evidence="3" id="KW-1185">Reference proteome</keyword>
<organism evidence="2 3">
    <name type="scientific">Allacma fusca</name>
    <dbReference type="NCBI Taxonomy" id="39272"/>
    <lineage>
        <taxon>Eukaryota</taxon>
        <taxon>Metazoa</taxon>
        <taxon>Ecdysozoa</taxon>
        <taxon>Arthropoda</taxon>
        <taxon>Hexapoda</taxon>
        <taxon>Collembola</taxon>
        <taxon>Symphypleona</taxon>
        <taxon>Sminthuridae</taxon>
        <taxon>Allacma</taxon>
    </lineage>
</organism>
<sequence length="265" mass="29191">MSDVTEGVYCTHLCEDFLCGLCVGHGYAYARFLNGSYCCVHNLNTLRTPIIGVVEKLKNCPQEDIYFGGTWIYLLAALSMTVMLVTLALYIYRRMQKSTARVWSPRTNYDPFIEEDSLDKVNFVPDNGGKTGKNSWISLGKCPRAEFVDVSKDTSGIKASQNNTVGKNIGIMFSPTSPDPQDLVEEIMSGNRGSASSGSSCRIIPENSVCQNLPFQNQAASEEFSVPIPHAKCTQPGSADDGKCHHVVYDCPLSVALFLQEIYKE</sequence>
<reference evidence="2" key="1">
    <citation type="submission" date="2021-06" db="EMBL/GenBank/DDBJ databases">
        <authorList>
            <person name="Hodson N. C."/>
            <person name="Mongue J. A."/>
            <person name="Jaron S. K."/>
        </authorList>
    </citation>
    <scope>NUCLEOTIDE SEQUENCE</scope>
</reference>